<feature type="domain" description="Thiolase C-terminal" evidence="1">
    <location>
        <begin position="239"/>
        <end position="381"/>
    </location>
</feature>
<keyword evidence="3" id="KW-1185">Reference proteome</keyword>
<dbReference type="Proteomes" id="UP000315677">
    <property type="component" value="Unassembled WGS sequence"/>
</dbReference>
<evidence type="ECO:0000259" key="1">
    <source>
        <dbReference type="Pfam" id="PF22691"/>
    </source>
</evidence>
<gene>
    <name evidence="2" type="ORF">FB558_3797</name>
</gene>
<proteinExistence type="predicted"/>
<dbReference type="RefSeq" id="WP_246106604.1">
    <property type="nucleotide sequence ID" value="NZ_VFPA01000002.1"/>
</dbReference>
<accession>A0A543DPI2</accession>
<dbReference type="CDD" id="cd00829">
    <property type="entry name" value="SCP-x_thiolase"/>
    <property type="match status" value="1"/>
</dbReference>
<organism evidence="2 3">
    <name type="scientific">Pseudonocardia kunmingensis</name>
    <dbReference type="NCBI Taxonomy" id="630975"/>
    <lineage>
        <taxon>Bacteria</taxon>
        <taxon>Bacillati</taxon>
        <taxon>Actinomycetota</taxon>
        <taxon>Actinomycetes</taxon>
        <taxon>Pseudonocardiales</taxon>
        <taxon>Pseudonocardiaceae</taxon>
        <taxon>Pseudonocardia</taxon>
    </lineage>
</organism>
<evidence type="ECO:0000313" key="3">
    <source>
        <dbReference type="Proteomes" id="UP000315677"/>
    </source>
</evidence>
<dbReference type="Gene3D" id="3.40.47.10">
    <property type="match status" value="1"/>
</dbReference>
<reference evidence="2 3" key="1">
    <citation type="submission" date="2019-06" db="EMBL/GenBank/DDBJ databases">
        <title>Sequencing the genomes of 1000 actinobacteria strains.</title>
        <authorList>
            <person name="Klenk H.-P."/>
        </authorList>
    </citation>
    <scope>NUCLEOTIDE SEQUENCE [LARGE SCALE GENOMIC DNA]</scope>
    <source>
        <strain evidence="2 3">DSM 45301</strain>
    </source>
</reference>
<evidence type="ECO:0000313" key="2">
    <source>
        <dbReference type="EMBL" id="TQM11242.1"/>
    </source>
</evidence>
<keyword evidence="2" id="KW-0808">Transferase</keyword>
<dbReference type="PANTHER" id="PTHR42870">
    <property type="entry name" value="ACETYL-COA C-ACETYLTRANSFERASE"/>
    <property type="match status" value="1"/>
</dbReference>
<dbReference type="GO" id="GO:0016746">
    <property type="term" value="F:acyltransferase activity"/>
    <property type="evidence" value="ECO:0007669"/>
    <property type="project" value="InterPro"/>
</dbReference>
<dbReference type="InterPro" id="IPR016039">
    <property type="entry name" value="Thiolase-like"/>
</dbReference>
<dbReference type="InterPro" id="IPR055140">
    <property type="entry name" value="Thiolase_C_2"/>
</dbReference>
<comment type="caution">
    <text evidence="2">The sequence shown here is derived from an EMBL/GenBank/DDBJ whole genome shotgun (WGS) entry which is preliminary data.</text>
</comment>
<name>A0A543DPI2_9PSEU</name>
<dbReference type="Pfam" id="PF22691">
    <property type="entry name" value="Thiolase_C_1"/>
    <property type="match status" value="1"/>
</dbReference>
<dbReference type="EMBL" id="VFPA01000002">
    <property type="protein sequence ID" value="TQM11242.1"/>
    <property type="molecule type" value="Genomic_DNA"/>
</dbReference>
<dbReference type="PANTHER" id="PTHR42870:SF1">
    <property type="entry name" value="NON-SPECIFIC LIPID-TRANSFER PROTEIN-LIKE 2"/>
    <property type="match status" value="1"/>
</dbReference>
<protein>
    <submittedName>
        <fullName evidence="2">Acetyl-CoA acetyltransferase</fullName>
    </submittedName>
</protein>
<sequence>MTGSVTGTAVIAGAAESARIGVVPDESALRLGTGAALAALRDAGLGLADVDGVASTLQTVELAHHLGVRPRWLDGTNVGGCSYMLHVRHAVAALRTGQASVVLVVHGQSGRSRVGESGVPPGPSSVPGQFERPYGVAGTFSLFTLPAMAYLSAHGLGEAELAEVPVAQSRWASRNPRALRPGLLTVDDVLSSKTIAWPFRVLECCPLTDGGGALVLTTAERAADLALAHPAVVVAGSGEACEGPGPSFMDDLTTFRGFRDASAEALREAGVSTDDVDHLMVYDAYAHLPLYGLEDIGFVGKGEAAEFIRSGATSPGGALPMNTNGGGLLYTHTGMYGMFALQEAVRQLQGRAAAQVPDVRTSLVQGVGGMFAAAGTVVLQRS</sequence>
<dbReference type="SUPFAM" id="SSF53901">
    <property type="entry name" value="Thiolase-like"/>
    <property type="match status" value="1"/>
</dbReference>
<dbReference type="AlphaFoldDB" id="A0A543DPI2"/>